<dbReference type="EMBL" id="QMDV01000002">
    <property type="protein sequence ID" value="RAU82752.1"/>
    <property type="molecule type" value="Genomic_DNA"/>
</dbReference>
<feature type="transmembrane region" description="Helical" evidence="6">
    <location>
        <begin position="88"/>
        <end position="112"/>
    </location>
</feature>
<feature type="transmembrane region" description="Helical" evidence="6">
    <location>
        <begin position="168"/>
        <end position="189"/>
    </location>
</feature>
<proteinExistence type="predicted"/>
<comment type="subcellular location">
    <subcellularLocation>
        <location evidence="1">Cell membrane</location>
        <topology evidence="1">Multi-pass membrane protein</topology>
    </subcellularLocation>
</comment>
<feature type="transmembrane region" description="Helical" evidence="6">
    <location>
        <begin position="324"/>
        <end position="340"/>
    </location>
</feature>
<feature type="transmembrane region" description="Helical" evidence="6">
    <location>
        <begin position="48"/>
        <end position="68"/>
    </location>
</feature>
<sequence>MALNEQKLQKQFSARKILLPVALGLSVIGYMLYRNFEPGQLQTLMQASPLWIGIMFLVLFIRDFGYIYRIRYVTDKALSWKQSLNVILLWEFASCALPSVVGGSTVAAFILYKEKIPLGKSIAQVMVTALLDNLYFVLAVPLVVLFAWDAAMPGLDVLNQAVLNSLEVAFLVSYILVTLYAFLMSYALFINPRAVKRLLIRISMLRLFKRWRVSLFNHANELLVASRHMRHKDASYWLRASISTIFVWTARYAIIGCMIAAFTELSLNDHVIIFARNLIYKVVLMMSVTPGAAGLAEIAFPAFFGVFVGSFTTVIVLLYRLLTYYLYLVLGAIVFPRWAAKAFSKPDTIVAPTAENLNKPVQEEISIK</sequence>
<accession>A0A364REP9</accession>
<dbReference type="Pfam" id="PF03706">
    <property type="entry name" value="LPG_synthase_TM"/>
    <property type="match status" value="1"/>
</dbReference>
<dbReference type="InterPro" id="IPR022791">
    <property type="entry name" value="L-PG_synthase/AglD"/>
</dbReference>
<dbReference type="OrthoDB" id="1493331at2"/>
<reference evidence="7 8" key="1">
    <citation type="submission" date="2018-06" db="EMBL/GenBank/DDBJ databases">
        <authorList>
            <person name="Liu Z.-W."/>
        </authorList>
    </citation>
    <scope>NUCLEOTIDE SEQUENCE [LARGE SCALE GENOMIC DNA]</scope>
    <source>
        <strain evidence="7 8">2b14</strain>
    </source>
</reference>
<keyword evidence="5 6" id="KW-0472">Membrane</keyword>
<dbReference type="NCBIfam" id="TIGR00374">
    <property type="entry name" value="flippase-like domain"/>
    <property type="match status" value="1"/>
</dbReference>
<feature type="transmembrane region" description="Helical" evidence="6">
    <location>
        <begin position="17"/>
        <end position="36"/>
    </location>
</feature>
<dbReference type="GO" id="GO:0005886">
    <property type="term" value="C:plasma membrane"/>
    <property type="evidence" value="ECO:0007669"/>
    <property type="project" value="UniProtKB-SubCell"/>
</dbReference>
<dbReference type="RefSeq" id="WP_112304902.1">
    <property type="nucleotide sequence ID" value="NZ_QMDV01000002.1"/>
</dbReference>
<dbReference type="PANTHER" id="PTHR37693">
    <property type="entry name" value="PHOSPHATIDYLGLYCEROL LYSYLTRANSFERASE"/>
    <property type="match status" value="1"/>
</dbReference>
<dbReference type="Proteomes" id="UP000251692">
    <property type="component" value="Unassembled WGS sequence"/>
</dbReference>
<evidence type="ECO:0000256" key="2">
    <source>
        <dbReference type="ARBA" id="ARBA00022475"/>
    </source>
</evidence>
<gene>
    <name evidence="7" type="ORF">DP923_05715</name>
</gene>
<evidence type="ECO:0000256" key="5">
    <source>
        <dbReference type="ARBA" id="ARBA00023136"/>
    </source>
</evidence>
<evidence type="ECO:0000313" key="8">
    <source>
        <dbReference type="Proteomes" id="UP000251692"/>
    </source>
</evidence>
<keyword evidence="2" id="KW-1003">Cell membrane</keyword>
<protein>
    <submittedName>
        <fullName evidence="7">TIGR00374 family protein</fullName>
    </submittedName>
</protein>
<organism evidence="7 8">
    <name type="scientific">Pontibacter arcticus</name>
    <dbReference type="NCBI Taxonomy" id="2080288"/>
    <lineage>
        <taxon>Bacteria</taxon>
        <taxon>Pseudomonadati</taxon>
        <taxon>Bacteroidota</taxon>
        <taxon>Cytophagia</taxon>
        <taxon>Cytophagales</taxon>
        <taxon>Hymenobacteraceae</taxon>
        <taxon>Pontibacter</taxon>
    </lineage>
</organism>
<feature type="transmembrane region" description="Helical" evidence="6">
    <location>
        <begin position="236"/>
        <end position="261"/>
    </location>
</feature>
<dbReference type="PANTHER" id="PTHR37693:SF1">
    <property type="entry name" value="INTEGRAL MEMBRANE PROTEIN"/>
    <property type="match status" value="1"/>
</dbReference>
<comment type="caution">
    <text evidence="7">The sequence shown here is derived from an EMBL/GenBank/DDBJ whole genome shotgun (WGS) entry which is preliminary data.</text>
</comment>
<dbReference type="AlphaFoldDB" id="A0A364REP9"/>
<evidence type="ECO:0000313" key="7">
    <source>
        <dbReference type="EMBL" id="RAU82752.1"/>
    </source>
</evidence>
<keyword evidence="4 6" id="KW-1133">Transmembrane helix</keyword>
<evidence type="ECO:0000256" key="4">
    <source>
        <dbReference type="ARBA" id="ARBA00022989"/>
    </source>
</evidence>
<feature type="transmembrane region" description="Helical" evidence="6">
    <location>
        <begin position="124"/>
        <end position="148"/>
    </location>
</feature>
<name>A0A364REP9_9BACT</name>
<evidence type="ECO:0000256" key="6">
    <source>
        <dbReference type="SAM" id="Phobius"/>
    </source>
</evidence>
<evidence type="ECO:0000256" key="1">
    <source>
        <dbReference type="ARBA" id="ARBA00004651"/>
    </source>
</evidence>
<reference evidence="7 8" key="2">
    <citation type="submission" date="2018-07" db="EMBL/GenBank/DDBJ databases">
        <title>Pontibacter sp. 2b14 genomic sequence and assembly.</title>
        <authorList>
            <person name="Du Z.-J."/>
        </authorList>
    </citation>
    <scope>NUCLEOTIDE SEQUENCE [LARGE SCALE GENOMIC DNA]</scope>
    <source>
        <strain evidence="7 8">2b14</strain>
    </source>
</reference>
<evidence type="ECO:0000256" key="3">
    <source>
        <dbReference type="ARBA" id="ARBA00022692"/>
    </source>
</evidence>
<keyword evidence="8" id="KW-1185">Reference proteome</keyword>
<keyword evidence="3 6" id="KW-0812">Transmembrane</keyword>